<proteinExistence type="inferred from homology"/>
<evidence type="ECO:0000256" key="3">
    <source>
        <dbReference type="SAM" id="SignalP"/>
    </source>
</evidence>
<comment type="caution">
    <text evidence="5">The sequence shown here is derived from an EMBL/GenBank/DDBJ whole genome shotgun (WGS) entry which is preliminary data.</text>
</comment>
<protein>
    <submittedName>
        <fullName evidence="5">Acetyl esterase/lipase</fullName>
    </submittedName>
</protein>
<organism evidence="5 6">
    <name type="scientific">Cellvibrio fibrivorans</name>
    <dbReference type="NCBI Taxonomy" id="126350"/>
    <lineage>
        <taxon>Bacteria</taxon>
        <taxon>Pseudomonadati</taxon>
        <taxon>Pseudomonadota</taxon>
        <taxon>Gammaproteobacteria</taxon>
        <taxon>Cellvibrionales</taxon>
        <taxon>Cellvibrionaceae</taxon>
        <taxon>Cellvibrio</taxon>
    </lineage>
</organism>
<keyword evidence="2" id="KW-0378">Hydrolase</keyword>
<keyword evidence="3" id="KW-0732">Signal</keyword>
<evidence type="ECO:0000256" key="1">
    <source>
        <dbReference type="ARBA" id="ARBA00010515"/>
    </source>
</evidence>
<dbReference type="PROSITE" id="PS01173">
    <property type="entry name" value="LIPASE_GDXG_HIS"/>
    <property type="match status" value="1"/>
</dbReference>
<dbReference type="SUPFAM" id="SSF53474">
    <property type="entry name" value="alpha/beta-Hydrolases"/>
    <property type="match status" value="1"/>
</dbReference>
<feature type="chain" id="PRO_5045291572" evidence="3">
    <location>
        <begin position="25"/>
        <end position="341"/>
    </location>
</feature>
<keyword evidence="6" id="KW-1185">Reference proteome</keyword>
<comment type="similarity">
    <text evidence="1">Belongs to the 'GDXG' lipolytic enzyme family.</text>
</comment>
<dbReference type="EMBL" id="JAVDVX010000005">
    <property type="protein sequence ID" value="MDR7090891.1"/>
    <property type="molecule type" value="Genomic_DNA"/>
</dbReference>
<dbReference type="InterPro" id="IPR002168">
    <property type="entry name" value="Lipase_GDXG_HIS_AS"/>
</dbReference>
<evidence type="ECO:0000256" key="2">
    <source>
        <dbReference type="ARBA" id="ARBA00022801"/>
    </source>
</evidence>
<feature type="domain" description="BD-FAE-like" evidence="4">
    <location>
        <begin position="46"/>
        <end position="256"/>
    </location>
</feature>
<dbReference type="Gene3D" id="3.40.50.1820">
    <property type="entry name" value="alpha/beta hydrolase"/>
    <property type="match status" value="1"/>
</dbReference>
<accession>A0ABU1V0D0</accession>
<dbReference type="Pfam" id="PF20434">
    <property type="entry name" value="BD-FAE"/>
    <property type="match status" value="1"/>
</dbReference>
<dbReference type="InterPro" id="IPR049492">
    <property type="entry name" value="BD-FAE-like_dom"/>
</dbReference>
<dbReference type="RefSeq" id="WP_310073583.1">
    <property type="nucleotide sequence ID" value="NZ_JAVDVX010000005.1"/>
</dbReference>
<evidence type="ECO:0000259" key="4">
    <source>
        <dbReference type="Pfam" id="PF20434"/>
    </source>
</evidence>
<dbReference type="InterPro" id="IPR029058">
    <property type="entry name" value="AB_hydrolase_fold"/>
</dbReference>
<evidence type="ECO:0000313" key="5">
    <source>
        <dbReference type="EMBL" id="MDR7090891.1"/>
    </source>
</evidence>
<dbReference type="Proteomes" id="UP001253595">
    <property type="component" value="Unassembled WGS sequence"/>
</dbReference>
<sequence>MMRRFSLYSIFTLFFMSLCASAFAAHEIKHFRDITWASPKGFDLTLDITVPETKTKAKPVLVIIHGGGWLLGSKSGMVDLADSIASRTDIITVNINYRLLADVNNTTTTNELIEDAMGAVLWVKDNIKNYGGDPGKVAVTGDSAGGHLAVMATVARRNLDSDGFDKKPLGFKPTYLPKGVSAEQVAAKDGLKIQAVILSYAAFDMVAVAKSGFEAEGNQFWKWANAKPRGLFGDKINVNDNPEYYEAVSPQQYLVSAKELALPKQFVHVGALDGLTTPTVAKAYVDNLKKLGKPVSFKIYEGKNHGFLDSGCNDYNNGCYKDLSEPAVTDMIAFLNKVFKL</sequence>
<reference evidence="5 6" key="1">
    <citation type="submission" date="2023-07" db="EMBL/GenBank/DDBJ databases">
        <title>Sorghum-associated microbial communities from plants grown in Nebraska, USA.</title>
        <authorList>
            <person name="Schachtman D."/>
        </authorList>
    </citation>
    <scope>NUCLEOTIDE SEQUENCE [LARGE SCALE GENOMIC DNA]</scope>
    <source>
        <strain evidence="5 6">BE190</strain>
    </source>
</reference>
<dbReference type="InterPro" id="IPR050300">
    <property type="entry name" value="GDXG_lipolytic_enzyme"/>
</dbReference>
<gene>
    <name evidence="5" type="ORF">J2X05_002917</name>
</gene>
<dbReference type="PANTHER" id="PTHR48081">
    <property type="entry name" value="AB HYDROLASE SUPERFAMILY PROTEIN C4A8.06C"/>
    <property type="match status" value="1"/>
</dbReference>
<evidence type="ECO:0000313" key="6">
    <source>
        <dbReference type="Proteomes" id="UP001253595"/>
    </source>
</evidence>
<feature type="signal peptide" evidence="3">
    <location>
        <begin position="1"/>
        <end position="24"/>
    </location>
</feature>
<name>A0ABU1V0D0_9GAMM</name>